<sequence>MRTGHTLVLGGARSGKSFFAERLALSLNKTPAYIATAQSGDGEMASRIKKHRERRGESFVTYQEPLKLAETIAMAAGAHDVILVDCLTLWLTNLMFCKTTDTEKSIDDLLDTLKSLNNTKIIMVSNEVGMGIVPEHEISRLFRDRIGELHQQLANICKEVYFVAAGLPLALKGKLAELE</sequence>
<proteinExistence type="inferred from homology"/>
<evidence type="ECO:0000256" key="3">
    <source>
        <dbReference type="ARBA" id="ARBA00001522"/>
    </source>
</evidence>
<evidence type="ECO:0000256" key="14">
    <source>
        <dbReference type="ARBA" id="ARBA00022840"/>
    </source>
</evidence>
<comment type="pathway">
    <text evidence="6">Cofactor biosynthesis; adenosylcobalamin biosynthesis; adenosylcobalamin from cob(II)yrinate a,c-diamide: step 5/7.</text>
</comment>
<dbReference type="CDD" id="cd00544">
    <property type="entry name" value="CobU"/>
    <property type="match status" value="1"/>
</dbReference>
<comment type="pathway">
    <text evidence="5">Cofactor biosynthesis; adenosylcobalamin biosynthesis; adenosylcobalamin from cob(II)yrinate a,c-diamide: step 6/7.</text>
</comment>
<dbReference type="Gene3D" id="3.40.50.300">
    <property type="entry name" value="P-loop containing nucleotide triphosphate hydrolases"/>
    <property type="match status" value="1"/>
</dbReference>
<comment type="catalytic activity">
    <reaction evidence="1">
        <text>adenosylcob(III)inamide + ATP = adenosylcob(III)inamide phosphate + ADP + H(+)</text>
        <dbReference type="Rhea" id="RHEA:15769"/>
        <dbReference type="ChEBI" id="CHEBI:2480"/>
        <dbReference type="ChEBI" id="CHEBI:15378"/>
        <dbReference type="ChEBI" id="CHEBI:30616"/>
        <dbReference type="ChEBI" id="CHEBI:58502"/>
        <dbReference type="ChEBI" id="CHEBI:456216"/>
        <dbReference type="EC" id="2.7.1.156"/>
    </reaction>
</comment>
<keyword evidence="11 18" id="KW-0808">Transferase</keyword>
<evidence type="ECO:0000256" key="1">
    <source>
        <dbReference type="ARBA" id="ARBA00000312"/>
    </source>
</evidence>
<keyword evidence="13 18" id="KW-0418">Kinase</keyword>
<dbReference type="EC" id="2.7.7.62" evidence="9"/>
<evidence type="ECO:0000256" key="15">
    <source>
        <dbReference type="ARBA" id="ARBA00023134"/>
    </source>
</evidence>
<dbReference type="InterPro" id="IPR003203">
    <property type="entry name" value="CobU/CobP"/>
</dbReference>
<dbReference type="PANTHER" id="PTHR34848">
    <property type="match status" value="1"/>
</dbReference>
<comment type="catalytic activity">
    <reaction evidence="2">
        <text>adenosylcob(III)inamide phosphate + GTP + H(+) = adenosylcob(III)inamide-GDP + diphosphate</text>
        <dbReference type="Rhea" id="RHEA:22712"/>
        <dbReference type="ChEBI" id="CHEBI:15378"/>
        <dbReference type="ChEBI" id="CHEBI:33019"/>
        <dbReference type="ChEBI" id="CHEBI:37565"/>
        <dbReference type="ChEBI" id="CHEBI:58502"/>
        <dbReference type="ChEBI" id="CHEBI:60487"/>
        <dbReference type="EC" id="2.7.7.62"/>
    </reaction>
</comment>
<dbReference type="InterPro" id="IPR027417">
    <property type="entry name" value="P-loop_NTPase"/>
</dbReference>
<dbReference type="AlphaFoldDB" id="A0A3B0UJD0"/>
<dbReference type="Pfam" id="PF02283">
    <property type="entry name" value="CobU"/>
    <property type="match status" value="1"/>
</dbReference>
<evidence type="ECO:0000256" key="4">
    <source>
        <dbReference type="ARBA" id="ARBA00003889"/>
    </source>
</evidence>
<dbReference type="SUPFAM" id="SSF52540">
    <property type="entry name" value="P-loop containing nucleoside triphosphate hydrolases"/>
    <property type="match status" value="1"/>
</dbReference>
<dbReference type="PIRSF" id="PIRSF006135">
    <property type="entry name" value="CobU"/>
    <property type="match status" value="1"/>
</dbReference>
<keyword evidence="10" id="KW-0169">Cobalamin biosynthesis</keyword>
<gene>
    <name evidence="18" type="ORF">MNBD_ALPHA12-1570</name>
</gene>
<dbReference type="GO" id="GO:0009236">
    <property type="term" value="P:cobalamin biosynthetic process"/>
    <property type="evidence" value="ECO:0007669"/>
    <property type="project" value="UniProtKB-KW"/>
</dbReference>
<dbReference type="EMBL" id="UOEO01000116">
    <property type="protein sequence ID" value="VAW19666.1"/>
    <property type="molecule type" value="Genomic_DNA"/>
</dbReference>
<name>A0A3B0UJD0_9ZZZZ</name>
<accession>A0A3B0UJD0</accession>
<keyword evidence="18" id="KW-0548">Nucleotidyltransferase</keyword>
<dbReference type="EC" id="2.7.1.156" evidence="8"/>
<dbReference type="NCBIfam" id="NF004469">
    <property type="entry name" value="PRK05800.1"/>
    <property type="match status" value="1"/>
</dbReference>
<evidence type="ECO:0000256" key="8">
    <source>
        <dbReference type="ARBA" id="ARBA00012016"/>
    </source>
</evidence>
<keyword evidence="15" id="KW-0342">GTP-binding</keyword>
<evidence type="ECO:0000256" key="7">
    <source>
        <dbReference type="ARBA" id="ARBA00007490"/>
    </source>
</evidence>
<dbReference type="GO" id="GO:0005525">
    <property type="term" value="F:GTP binding"/>
    <property type="evidence" value="ECO:0007669"/>
    <property type="project" value="UniProtKB-KW"/>
</dbReference>
<dbReference type="PANTHER" id="PTHR34848:SF1">
    <property type="entry name" value="BIFUNCTIONAL ADENOSYLCOBALAMIN BIOSYNTHESIS PROTEIN COBU"/>
    <property type="match status" value="1"/>
</dbReference>
<evidence type="ECO:0000256" key="11">
    <source>
        <dbReference type="ARBA" id="ARBA00022679"/>
    </source>
</evidence>
<evidence type="ECO:0000256" key="10">
    <source>
        <dbReference type="ARBA" id="ARBA00022573"/>
    </source>
</evidence>
<evidence type="ECO:0000256" key="6">
    <source>
        <dbReference type="ARBA" id="ARBA00005159"/>
    </source>
</evidence>
<comment type="function">
    <text evidence="4">Catalyzes ATP-dependent phosphorylation of adenosylcobinamide and addition of GMP to adenosylcobinamide phosphate.</text>
</comment>
<evidence type="ECO:0000256" key="2">
    <source>
        <dbReference type="ARBA" id="ARBA00000711"/>
    </source>
</evidence>
<evidence type="ECO:0000256" key="13">
    <source>
        <dbReference type="ARBA" id="ARBA00022777"/>
    </source>
</evidence>
<evidence type="ECO:0000256" key="9">
    <source>
        <dbReference type="ARBA" id="ARBA00012523"/>
    </source>
</evidence>
<dbReference type="GO" id="GO:0005524">
    <property type="term" value="F:ATP binding"/>
    <property type="evidence" value="ECO:0007669"/>
    <property type="project" value="UniProtKB-KW"/>
</dbReference>
<comment type="catalytic activity">
    <reaction evidence="3">
        <text>adenosylcob(III)inamide + GTP = adenosylcob(III)inamide phosphate + GDP + H(+)</text>
        <dbReference type="Rhea" id="RHEA:15765"/>
        <dbReference type="ChEBI" id="CHEBI:2480"/>
        <dbReference type="ChEBI" id="CHEBI:15378"/>
        <dbReference type="ChEBI" id="CHEBI:37565"/>
        <dbReference type="ChEBI" id="CHEBI:58189"/>
        <dbReference type="ChEBI" id="CHEBI:58502"/>
        <dbReference type="EC" id="2.7.1.156"/>
    </reaction>
</comment>
<reference evidence="18" key="1">
    <citation type="submission" date="2018-06" db="EMBL/GenBank/DDBJ databases">
        <authorList>
            <person name="Zhirakovskaya E."/>
        </authorList>
    </citation>
    <scope>NUCLEOTIDE SEQUENCE</scope>
</reference>
<dbReference type="GO" id="GO:0043752">
    <property type="term" value="F:adenosylcobinamide kinase activity"/>
    <property type="evidence" value="ECO:0007669"/>
    <property type="project" value="UniProtKB-EC"/>
</dbReference>
<comment type="similarity">
    <text evidence="7">Belongs to the CobU/CobP family.</text>
</comment>
<evidence type="ECO:0000256" key="5">
    <source>
        <dbReference type="ARBA" id="ARBA00004692"/>
    </source>
</evidence>
<evidence type="ECO:0000313" key="18">
    <source>
        <dbReference type="EMBL" id="VAW19666.1"/>
    </source>
</evidence>
<evidence type="ECO:0000256" key="16">
    <source>
        <dbReference type="ARBA" id="ARBA00029570"/>
    </source>
</evidence>
<keyword evidence="14" id="KW-0067">ATP-binding</keyword>
<organism evidence="18">
    <name type="scientific">hydrothermal vent metagenome</name>
    <dbReference type="NCBI Taxonomy" id="652676"/>
    <lineage>
        <taxon>unclassified sequences</taxon>
        <taxon>metagenomes</taxon>
        <taxon>ecological metagenomes</taxon>
    </lineage>
</organism>
<dbReference type="GO" id="GO:0008820">
    <property type="term" value="F:cobinamide phosphate guanylyltransferase activity"/>
    <property type="evidence" value="ECO:0007669"/>
    <property type="project" value="UniProtKB-EC"/>
</dbReference>
<evidence type="ECO:0000256" key="17">
    <source>
        <dbReference type="ARBA" id="ARBA00030571"/>
    </source>
</evidence>
<protein>
    <recommendedName>
        <fullName evidence="16">Adenosylcobinamide kinase</fullName>
        <ecNumber evidence="8">2.7.1.156</ecNumber>
        <ecNumber evidence="9">2.7.7.62</ecNumber>
    </recommendedName>
    <alternativeName>
        <fullName evidence="17">Adenosylcobinamide-phosphate guanylyltransferase</fullName>
    </alternativeName>
</protein>
<evidence type="ECO:0000256" key="12">
    <source>
        <dbReference type="ARBA" id="ARBA00022741"/>
    </source>
</evidence>
<keyword evidence="12" id="KW-0547">Nucleotide-binding</keyword>